<keyword evidence="2" id="KW-1185">Reference proteome</keyword>
<dbReference type="EMBL" id="OMOI01000002">
    <property type="protein sequence ID" value="SPF78572.1"/>
    <property type="molecule type" value="Genomic_DNA"/>
</dbReference>
<dbReference type="InterPro" id="IPR010412">
    <property type="entry name" value="DUF1007"/>
</dbReference>
<reference evidence="1 2" key="1">
    <citation type="submission" date="2018-03" db="EMBL/GenBank/DDBJ databases">
        <authorList>
            <person name="Keele B.F."/>
        </authorList>
    </citation>
    <scope>NUCLEOTIDE SEQUENCE [LARGE SCALE GENOMIC DNA]</scope>
    <source>
        <strain evidence="1 2">CECT 8811</strain>
    </source>
</reference>
<dbReference type="RefSeq" id="WP_108857584.1">
    <property type="nucleotide sequence ID" value="NZ_OMOI01000002.1"/>
</dbReference>
<sequence>MRSLRPTLLSIPIIAATALPLASHPHVFIDAGANLLFDDAGQLAAVRVFWAYDEFYSLLLVEDNGLDADGDGTPEQAALDAYAGQDVDWAAGFPGDLYLQDKGSDVALLGPVEHGMRYEDGRVISWHIRPLETRVSVGAEPLLVQIYDPTFFVAYDVRLPVTVKGPEGCTVEHIPADLNAAYDKVESLLYGPDSVEYSDDSYPEVGDLFADQLLLTCSE</sequence>
<dbReference type="Pfam" id="PF06226">
    <property type="entry name" value="DUF1007"/>
    <property type="match status" value="1"/>
</dbReference>
<organism evidence="1 2">
    <name type="scientific">Aliiroseovarius pelagivivens</name>
    <dbReference type="NCBI Taxonomy" id="1639690"/>
    <lineage>
        <taxon>Bacteria</taxon>
        <taxon>Pseudomonadati</taxon>
        <taxon>Pseudomonadota</taxon>
        <taxon>Alphaproteobacteria</taxon>
        <taxon>Rhodobacterales</taxon>
        <taxon>Paracoccaceae</taxon>
        <taxon>Aliiroseovarius</taxon>
    </lineage>
</organism>
<dbReference type="AlphaFoldDB" id="A0A2R8AR99"/>
<evidence type="ECO:0000313" key="2">
    <source>
        <dbReference type="Proteomes" id="UP000244911"/>
    </source>
</evidence>
<name>A0A2R8AR99_9RHOB</name>
<dbReference type="Proteomes" id="UP000244911">
    <property type="component" value="Unassembled WGS sequence"/>
</dbReference>
<protein>
    <recommendedName>
        <fullName evidence="3">Polyphosphate kinase</fullName>
    </recommendedName>
</protein>
<accession>A0A2R8AR99</accession>
<gene>
    <name evidence="1" type="ORF">ALP8811_02500</name>
</gene>
<proteinExistence type="predicted"/>
<evidence type="ECO:0008006" key="3">
    <source>
        <dbReference type="Google" id="ProtNLM"/>
    </source>
</evidence>
<dbReference type="OrthoDB" id="1679673at2"/>
<evidence type="ECO:0000313" key="1">
    <source>
        <dbReference type="EMBL" id="SPF78572.1"/>
    </source>
</evidence>